<proteinExistence type="predicted"/>
<keyword evidence="1" id="KW-0472">Membrane</keyword>
<name>A0ABU9XEK6_9BACI</name>
<feature type="transmembrane region" description="Helical" evidence="1">
    <location>
        <begin position="65"/>
        <end position="85"/>
    </location>
</feature>
<keyword evidence="1" id="KW-1133">Transmembrane helix</keyword>
<feature type="transmembrane region" description="Helical" evidence="1">
    <location>
        <begin position="126"/>
        <end position="145"/>
    </location>
</feature>
<accession>A0ABU9XEK6</accession>
<organism evidence="2 3">
    <name type="scientific">Ornithinibacillus xuwenensis</name>
    <dbReference type="NCBI Taxonomy" id="3144668"/>
    <lineage>
        <taxon>Bacteria</taxon>
        <taxon>Bacillati</taxon>
        <taxon>Bacillota</taxon>
        <taxon>Bacilli</taxon>
        <taxon>Bacillales</taxon>
        <taxon>Bacillaceae</taxon>
        <taxon>Ornithinibacillus</taxon>
    </lineage>
</organism>
<dbReference type="Proteomes" id="UP001444625">
    <property type="component" value="Unassembled WGS sequence"/>
</dbReference>
<dbReference type="RefSeq" id="WP_345823569.1">
    <property type="nucleotide sequence ID" value="NZ_JBDIML010000001.1"/>
</dbReference>
<gene>
    <name evidence="2" type="ORF">ABC228_02850</name>
</gene>
<dbReference type="EMBL" id="JBDIML010000001">
    <property type="protein sequence ID" value="MEN2766111.1"/>
    <property type="molecule type" value="Genomic_DNA"/>
</dbReference>
<feature type="transmembrane region" description="Helical" evidence="1">
    <location>
        <begin position="14"/>
        <end position="34"/>
    </location>
</feature>
<sequence length="163" mass="18750">MQVNNRNQNSMKQFGAFWLMLIVMLLLNMVYISIKLYKSNISKPMLAKSEITQAEFARLHTLSNYTLSIESSFLIVLIITMIIMFSKKHKSLIYRSLVLLLSFLILLLAVNIVAAQTFDAPSGNNVQLLFVPILLVAGVLIYVVLRKILPQRKDLRDTKKYNW</sequence>
<evidence type="ECO:0000313" key="2">
    <source>
        <dbReference type="EMBL" id="MEN2766111.1"/>
    </source>
</evidence>
<reference evidence="2 3" key="1">
    <citation type="submission" date="2024-05" db="EMBL/GenBank/DDBJ databases">
        <authorList>
            <person name="Haq I."/>
            <person name="Ullah Z."/>
            <person name="Ahmad R."/>
            <person name="Li M."/>
            <person name="Tong Y."/>
        </authorList>
    </citation>
    <scope>NUCLEOTIDE SEQUENCE [LARGE SCALE GENOMIC DNA]</scope>
    <source>
        <strain evidence="2 3">16A2E</strain>
    </source>
</reference>
<keyword evidence="1" id="KW-0812">Transmembrane</keyword>
<protein>
    <recommendedName>
        <fullName evidence="4">DUF4293 family protein</fullName>
    </recommendedName>
</protein>
<evidence type="ECO:0008006" key="4">
    <source>
        <dbReference type="Google" id="ProtNLM"/>
    </source>
</evidence>
<feature type="transmembrane region" description="Helical" evidence="1">
    <location>
        <begin position="92"/>
        <end position="114"/>
    </location>
</feature>
<evidence type="ECO:0000313" key="3">
    <source>
        <dbReference type="Proteomes" id="UP001444625"/>
    </source>
</evidence>
<comment type="caution">
    <text evidence="2">The sequence shown here is derived from an EMBL/GenBank/DDBJ whole genome shotgun (WGS) entry which is preliminary data.</text>
</comment>
<keyword evidence="3" id="KW-1185">Reference proteome</keyword>
<evidence type="ECO:0000256" key="1">
    <source>
        <dbReference type="SAM" id="Phobius"/>
    </source>
</evidence>